<evidence type="ECO:0000313" key="1">
    <source>
        <dbReference type="EMBL" id="GAF85028.1"/>
    </source>
</evidence>
<sequence length="129" mass="13789">MIGFNGGGAGDCDYPEPAYDFELTQEDAPRDQGELFQGIPPGRPNAELLKWLARAEGLATVDDLLAWNHHNQGRGTCINGCGHRDNVGLMDGCRVWCPVCGVHTVCSAKDIGAGLTPGPVKFQYTDEGS</sequence>
<accession>X0SV24</accession>
<comment type="caution">
    <text evidence="1">The sequence shown here is derived from an EMBL/GenBank/DDBJ whole genome shotgun (WGS) entry which is preliminary data.</text>
</comment>
<reference evidence="1" key="1">
    <citation type="journal article" date="2014" name="Front. Microbiol.">
        <title>High frequency of phylogenetically diverse reductive dehalogenase-homologous genes in deep subseafloor sedimentary metagenomes.</title>
        <authorList>
            <person name="Kawai M."/>
            <person name="Futagami T."/>
            <person name="Toyoda A."/>
            <person name="Takaki Y."/>
            <person name="Nishi S."/>
            <person name="Hori S."/>
            <person name="Arai W."/>
            <person name="Tsubouchi T."/>
            <person name="Morono Y."/>
            <person name="Uchiyama I."/>
            <person name="Ito T."/>
            <person name="Fujiyama A."/>
            <person name="Inagaki F."/>
            <person name="Takami H."/>
        </authorList>
    </citation>
    <scope>NUCLEOTIDE SEQUENCE</scope>
    <source>
        <strain evidence="1">Expedition CK06-06</strain>
    </source>
</reference>
<proteinExistence type="predicted"/>
<organism evidence="1">
    <name type="scientific">marine sediment metagenome</name>
    <dbReference type="NCBI Taxonomy" id="412755"/>
    <lineage>
        <taxon>unclassified sequences</taxon>
        <taxon>metagenomes</taxon>
        <taxon>ecological metagenomes</taxon>
    </lineage>
</organism>
<gene>
    <name evidence="1" type="ORF">S01H1_04589</name>
</gene>
<dbReference type="EMBL" id="BARS01002415">
    <property type="protein sequence ID" value="GAF85028.1"/>
    <property type="molecule type" value="Genomic_DNA"/>
</dbReference>
<name>X0SV24_9ZZZZ</name>
<protein>
    <submittedName>
        <fullName evidence="1">Uncharacterized protein</fullName>
    </submittedName>
</protein>
<dbReference type="AlphaFoldDB" id="X0SV24"/>